<dbReference type="AlphaFoldDB" id="A0A1G1VU03"/>
<keyword evidence="2" id="KW-0472">Membrane</keyword>
<gene>
    <name evidence="3" type="ORF">A2786_05345</name>
</gene>
<proteinExistence type="predicted"/>
<sequence length="106" mass="11474">MPSSERLKRQLLEFGILTLITVIAWIGYGVYSVLTQPVRTNVSNEELRPLPPLLTTDQVGILRNRLSVGDDVLEQFSLSPSEIPSPVTLPIPPPTSASPSGLPSTP</sequence>
<comment type="caution">
    <text evidence="3">The sequence shown here is derived from an EMBL/GenBank/DDBJ whole genome shotgun (WGS) entry which is preliminary data.</text>
</comment>
<evidence type="ECO:0000313" key="4">
    <source>
        <dbReference type="Proteomes" id="UP000179233"/>
    </source>
</evidence>
<keyword evidence="2" id="KW-0812">Transmembrane</keyword>
<protein>
    <submittedName>
        <fullName evidence="3">Uncharacterized protein</fullName>
    </submittedName>
</protein>
<name>A0A1G1VU03_9BACT</name>
<feature type="transmembrane region" description="Helical" evidence="2">
    <location>
        <begin position="12"/>
        <end position="34"/>
    </location>
</feature>
<evidence type="ECO:0000256" key="1">
    <source>
        <dbReference type="SAM" id="MobiDB-lite"/>
    </source>
</evidence>
<feature type="compositionally biased region" description="Polar residues" evidence="1">
    <location>
        <begin position="97"/>
        <end position="106"/>
    </location>
</feature>
<accession>A0A1G1VU03</accession>
<organism evidence="3 4">
    <name type="scientific">Candidatus Chisholmbacteria bacterium RIFCSPHIGHO2_01_FULL_52_32</name>
    <dbReference type="NCBI Taxonomy" id="1797591"/>
    <lineage>
        <taxon>Bacteria</taxon>
        <taxon>Candidatus Chisholmiibacteriota</taxon>
    </lineage>
</organism>
<feature type="compositionally biased region" description="Pro residues" evidence="1">
    <location>
        <begin position="87"/>
        <end position="96"/>
    </location>
</feature>
<reference evidence="3 4" key="1">
    <citation type="journal article" date="2016" name="Nat. Commun.">
        <title>Thousands of microbial genomes shed light on interconnected biogeochemical processes in an aquifer system.</title>
        <authorList>
            <person name="Anantharaman K."/>
            <person name="Brown C.T."/>
            <person name="Hug L.A."/>
            <person name="Sharon I."/>
            <person name="Castelle C.J."/>
            <person name="Probst A.J."/>
            <person name="Thomas B.C."/>
            <person name="Singh A."/>
            <person name="Wilkins M.J."/>
            <person name="Karaoz U."/>
            <person name="Brodie E.L."/>
            <person name="Williams K.H."/>
            <person name="Hubbard S.S."/>
            <person name="Banfield J.F."/>
        </authorList>
    </citation>
    <scope>NUCLEOTIDE SEQUENCE [LARGE SCALE GENOMIC DNA]</scope>
</reference>
<feature type="region of interest" description="Disordered" evidence="1">
    <location>
        <begin position="84"/>
        <end position="106"/>
    </location>
</feature>
<dbReference type="EMBL" id="MHCJ01000003">
    <property type="protein sequence ID" value="OGY18885.1"/>
    <property type="molecule type" value="Genomic_DNA"/>
</dbReference>
<keyword evidence="2" id="KW-1133">Transmembrane helix</keyword>
<dbReference type="Proteomes" id="UP000179233">
    <property type="component" value="Unassembled WGS sequence"/>
</dbReference>
<evidence type="ECO:0000313" key="3">
    <source>
        <dbReference type="EMBL" id="OGY18885.1"/>
    </source>
</evidence>
<evidence type="ECO:0000256" key="2">
    <source>
        <dbReference type="SAM" id="Phobius"/>
    </source>
</evidence>